<proteinExistence type="predicted"/>
<dbReference type="Proteomes" id="UP000271162">
    <property type="component" value="Unassembled WGS sequence"/>
</dbReference>
<dbReference type="Pfam" id="PF00041">
    <property type="entry name" value="fn3"/>
    <property type="match status" value="1"/>
</dbReference>
<keyword evidence="2" id="KW-0472">Membrane</keyword>
<feature type="region of interest" description="Disordered" evidence="1">
    <location>
        <begin position="234"/>
        <end position="255"/>
    </location>
</feature>
<protein>
    <submittedName>
        <fullName evidence="6">Fibronectin type-III domain-containing protein</fullName>
    </submittedName>
</protein>
<dbReference type="WBParaSite" id="NBR_0001621701-mRNA-1">
    <property type="protein sequence ID" value="NBR_0001621701-mRNA-1"/>
    <property type="gene ID" value="NBR_0001621701"/>
</dbReference>
<reference evidence="4 5" key="2">
    <citation type="submission" date="2018-11" db="EMBL/GenBank/DDBJ databases">
        <authorList>
            <consortium name="Pathogen Informatics"/>
        </authorList>
    </citation>
    <scope>NUCLEOTIDE SEQUENCE [LARGE SCALE GENOMIC DNA]</scope>
</reference>
<dbReference type="AlphaFoldDB" id="A0A0N4YH97"/>
<organism evidence="6">
    <name type="scientific">Nippostrongylus brasiliensis</name>
    <name type="common">Rat hookworm</name>
    <dbReference type="NCBI Taxonomy" id="27835"/>
    <lineage>
        <taxon>Eukaryota</taxon>
        <taxon>Metazoa</taxon>
        <taxon>Ecdysozoa</taxon>
        <taxon>Nematoda</taxon>
        <taxon>Chromadorea</taxon>
        <taxon>Rhabditida</taxon>
        <taxon>Rhabditina</taxon>
        <taxon>Rhabditomorpha</taxon>
        <taxon>Strongyloidea</taxon>
        <taxon>Heligmosomidae</taxon>
        <taxon>Nippostrongylus</taxon>
    </lineage>
</organism>
<reference evidence="6" key="1">
    <citation type="submission" date="2017-02" db="UniProtKB">
        <authorList>
            <consortium name="WormBaseParasite"/>
        </authorList>
    </citation>
    <scope>IDENTIFICATION</scope>
</reference>
<sequence length="255" mass="29406">MMFQECEVSPGEQIFQFVENGTYSDSRQSDPLYFNTQEEQGSGFLELEEKGRNSTSVNVKLEEPFVSNAYKYRGNTPFFLLLRDAGLPNKVRSAAIKAVKSKHTAEYATFRVTWSPPTKPNGAIVGYKVRWKLERSPYTMYEEKLCNITEYELRLYWGEERYQVFISAATSKGYGPEKRLDVAIGSPPDWTYRSAAPDEDLFEQRKFVPVLIALGTVLVGIMFGYYLKRSLYPKPADNKPDRKHRKKQGEQENKE</sequence>
<gene>
    <name evidence="4" type="ORF">NBR_LOCUS16218</name>
</gene>
<keyword evidence="2" id="KW-0812">Transmembrane</keyword>
<dbReference type="EMBL" id="UYSL01022095">
    <property type="protein sequence ID" value="VDL79813.1"/>
    <property type="molecule type" value="Genomic_DNA"/>
</dbReference>
<dbReference type="InterPro" id="IPR003961">
    <property type="entry name" value="FN3_dom"/>
</dbReference>
<accession>A0A0N4YH97</accession>
<keyword evidence="2" id="KW-1133">Transmembrane helix</keyword>
<dbReference type="PROSITE" id="PS50853">
    <property type="entry name" value="FN3"/>
    <property type="match status" value="1"/>
</dbReference>
<dbReference type="Gene3D" id="2.60.40.10">
    <property type="entry name" value="Immunoglobulins"/>
    <property type="match status" value="1"/>
</dbReference>
<evidence type="ECO:0000256" key="2">
    <source>
        <dbReference type="SAM" id="Phobius"/>
    </source>
</evidence>
<dbReference type="CDD" id="cd00063">
    <property type="entry name" value="FN3"/>
    <property type="match status" value="1"/>
</dbReference>
<evidence type="ECO:0000259" key="3">
    <source>
        <dbReference type="PROSITE" id="PS50853"/>
    </source>
</evidence>
<feature type="transmembrane region" description="Helical" evidence="2">
    <location>
        <begin position="207"/>
        <end position="227"/>
    </location>
</feature>
<dbReference type="InterPro" id="IPR013783">
    <property type="entry name" value="Ig-like_fold"/>
</dbReference>
<evidence type="ECO:0000313" key="4">
    <source>
        <dbReference type="EMBL" id="VDL79813.1"/>
    </source>
</evidence>
<name>A0A0N4YH97_NIPBR</name>
<evidence type="ECO:0000313" key="6">
    <source>
        <dbReference type="WBParaSite" id="NBR_0001621701-mRNA-1"/>
    </source>
</evidence>
<feature type="domain" description="Fibronectin type-III" evidence="3">
    <location>
        <begin position="95"/>
        <end position="189"/>
    </location>
</feature>
<dbReference type="SUPFAM" id="SSF49265">
    <property type="entry name" value="Fibronectin type III"/>
    <property type="match status" value="1"/>
</dbReference>
<dbReference type="InterPro" id="IPR036116">
    <property type="entry name" value="FN3_sf"/>
</dbReference>
<evidence type="ECO:0000256" key="1">
    <source>
        <dbReference type="SAM" id="MobiDB-lite"/>
    </source>
</evidence>
<keyword evidence="5" id="KW-1185">Reference proteome</keyword>
<evidence type="ECO:0000313" key="5">
    <source>
        <dbReference type="Proteomes" id="UP000271162"/>
    </source>
</evidence>